<dbReference type="InterPro" id="IPR033946">
    <property type="entry name" value="Ubiquinol_oxase_su3_dom"/>
</dbReference>
<evidence type="ECO:0000313" key="21">
    <source>
        <dbReference type="Proteomes" id="UP000632063"/>
    </source>
</evidence>
<keyword evidence="11 18" id="KW-0472">Membrane</keyword>
<evidence type="ECO:0000259" key="19">
    <source>
        <dbReference type="PROSITE" id="PS50253"/>
    </source>
</evidence>
<evidence type="ECO:0000256" key="8">
    <source>
        <dbReference type="ARBA" id="ARBA00022982"/>
    </source>
</evidence>
<keyword evidence="9 18" id="KW-1133">Transmembrane helix</keyword>
<evidence type="ECO:0000256" key="11">
    <source>
        <dbReference type="ARBA" id="ARBA00023136"/>
    </source>
</evidence>
<feature type="domain" description="Heme-copper oxidase subunit III family profile" evidence="19">
    <location>
        <begin position="1"/>
        <end position="200"/>
    </location>
</feature>
<dbReference type="Gene3D" id="1.20.120.80">
    <property type="entry name" value="Cytochrome c oxidase, subunit III, four-helix bundle"/>
    <property type="match status" value="1"/>
</dbReference>
<feature type="transmembrane region" description="Helical" evidence="18">
    <location>
        <begin position="132"/>
        <end position="158"/>
    </location>
</feature>
<dbReference type="Pfam" id="PF00510">
    <property type="entry name" value="COX3"/>
    <property type="match status" value="1"/>
</dbReference>
<keyword evidence="10" id="KW-0560">Oxidoreductase</keyword>
<keyword evidence="7 17" id="KW-0812">Transmembrane</keyword>
<dbReference type="InterPro" id="IPR014206">
    <property type="entry name" value="Cyt_c_ubiqinol_oxidase_su3"/>
</dbReference>
<dbReference type="InterPro" id="IPR013833">
    <property type="entry name" value="Cyt_c_oxidase_su3_a-hlx"/>
</dbReference>
<dbReference type="PANTHER" id="PTHR11403">
    <property type="entry name" value="CYTOCHROME C OXIDASE SUBUNIT III"/>
    <property type="match status" value="1"/>
</dbReference>
<evidence type="ECO:0000256" key="15">
    <source>
        <dbReference type="ARBA" id="ARBA00032189"/>
    </source>
</evidence>
<organism evidence="20 21">
    <name type="scientific">Roseibium litorale</name>
    <dbReference type="NCBI Taxonomy" id="2803841"/>
    <lineage>
        <taxon>Bacteria</taxon>
        <taxon>Pseudomonadati</taxon>
        <taxon>Pseudomonadota</taxon>
        <taxon>Alphaproteobacteria</taxon>
        <taxon>Hyphomicrobiales</taxon>
        <taxon>Stappiaceae</taxon>
        <taxon>Roseibium</taxon>
    </lineage>
</organism>
<evidence type="ECO:0000313" key="20">
    <source>
        <dbReference type="EMBL" id="MBD8890383.1"/>
    </source>
</evidence>
<dbReference type="InterPro" id="IPR024791">
    <property type="entry name" value="Cyt_c/ubiquinol_Oxase_su3"/>
</dbReference>
<evidence type="ECO:0000256" key="13">
    <source>
        <dbReference type="ARBA" id="ARBA00030072"/>
    </source>
</evidence>
<reference evidence="20 21" key="2">
    <citation type="journal article" date="2021" name="Int. J. Syst. Evol. Microbiol.">
        <title>Roseibium litorale sp. nov., isolated from a tidal flat sediment and proposal for the reclassification of Labrenzia polysiphoniae as Roseibium polysiphoniae comb. nov.</title>
        <authorList>
            <person name="Liu Y."/>
            <person name="Pei T."/>
            <person name="Du J."/>
            <person name="Chao M."/>
            <person name="Deng M.R."/>
            <person name="Zhu H."/>
        </authorList>
    </citation>
    <scope>NUCLEOTIDE SEQUENCE [LARGE SCALE GENOMIC DNA]</scope>
    <source>
        <strain evidence="20 21">4C16A</strain>
    </source>
</reference>
<dbReference type="Proteomes" id="UP000632063">
    <property type="component" value="Unassembled WGS sequence"/>
</dbReference>
<dbReference type="SUPFAM" id="SSF81452">
    <property type="entry name" value="Cytochrome c oxidase subunit III-like"/>
    <property type="match status" value="1"/>
</dbReference>
<evidence type="ECO:0000256" key="5">
    <source>
        <dbReference type="ARBA" id="ARBA00022448"/>
    </source>
</evidence>
<evidence type="ECO:0000256" key="10">
    <source>
        <dbReference type="ARBA" id="ARBA00023002"/>
    </source>
</evidence>
<feature type="transmembrane region" description="Helical" evidence="18">
    <location>
        <begin position="67"/>
        <end position="87"/>
    </location>
</feature>
<proteinExistence type="inferred from homology"/>
<dbReference type="RefSeq" id="WP_192146017.1">
    <property type="nucleotide sequence ID" value="NZ_JACYXI010000001.1"/>
</dbReference>
<keyword evidence="5" id="KW-0813">Transport</keyword>
<accession>A0ABR9CI31</accession>
<evidence type="ECO:0000256" key="9">
    <source>
        <dbReference type="ARBA" id="ARBA00022989"/>
    </source>
</evidence>
<dbReference type="CDD" id="cd02863">
    <property type="entry name" value="Ubiquinol_oxidase_III"/>
    <property type="match status" value="1"/>
</dbReference>
<dbReference type="EMBL" id="JACYXI010000001">
    <property type="protein sequence ID" value="MBD8890383.1"/>
    <property type="molecule type" value="Genomic_DNA"/>
</dbReference>
<sequence length="201" mass="21516">MSHSASASAALAHEETHALESRDFGFWLYLMTDAIIFALLFATYAVLSGNTAAGPSGRDVFDLAHVAGETALLLVSSITFGVASLFLKVDRARPAVLWLGITLLLGLWFLVMELSEFSGMIAEGAGPQTSGFLTAFFTLIGTHGLHVAVGCLGILVMMGQILVKGGTAPVRSRLNRLGMFWHFLDIVWIGIFSVVYLPAVL</sequence>
<comment type="subcellular location">
    <subcellularLocation>
        <location evidence="1 17">Cell membrane</location>
        <topology evidence="1 17">Multi-pass membrane protein</topology>
    </subcellularLocation>
</comment>
<keyword evidence="8" id="KW-0249">Electron transport</keyword>
<evidence type="ECO:0000256" key="1">
    <source>
        <dbReference type="ARBA" id="ARBA00004651"/>
    </source>
</evidence>
<feature type="transmembrane region" description="Helical" evidence="18">
    <location>
        <begin position="179"/>
        <end position="199"/>
    </location>
</feature>
<keyword evidence="21" id="KW-1185">Reference proteome</keyword>
<protein>
    <recommendedName>
        <fullName evidence="4">Cytochrome bo(3) ubiquinol oxidase subunit 3</fullName>
    </recommendedName>
    <alternativeName>
        <fullName evidence="15">Cytochrome o ubiquinol oxidase subunit 3</fullName>
    </alternativeName>
    <alternativeName>
        <fullName evidence="13">Oxidase bo(3) subunit 3</fullName>
    </alternativeName>
    <alternativeName>
        <fullName evidence="16">Ubiquinol oxidase polypeptide III</fullName>
    </alternativeName>
    <alternativeName>
        <fullName evidence="14">Ubiquinol oxidase subunit 3</fullName>
    </alternativeName>
</protein>
<comment type="similarity">
    <text evidence="2 17">Belongs to the cytochrome c oxidase subunit 3 family.</text>
</comment>
<name>A0ABR9CI31_9HYPH</name>
<reference evidence="21" key="1">
    <citation type="submission" date="2020-09" db="EMBL/GenBank/DDBJ databases">
        <title>The genome sequence of strain Labrenzia suaedae 4C16A.</title>
        <authorList>
            <person name="Liu Y."/>
        </authorList>
    </citation>
    <scope>NUCLEOTIDE SEQUENCE [LARGE SCALE GENOMIC DNA]</scope>
    <source>
        <strain evidence="21">4C16A</strain>
    </source>
</reference>
<feature type="transmembrane region" description="Helical" evidence="18">
    <location>
        <begin position="94"/>
        <end position="112"/>
    </location>
</feature>
<gene>
    <name evidence="20" type="primary">cyoC</name>
    <name evidence="20" type="ORF">IG616_02405</name>
</gene>
<comment type="function">
    <text evidence="12">Cytochrome bo(3) ubiquinol terminal oxidase is the component of the aerobic respiratory chain of E.coli that predominates when cells are grown at high aeration. Has proton pump activity across the membrane in addition to electron transfer, pumping 2 protons/electron.</text>
</comment>
<comment type="caution">
    <text evidence="20">The sequence shown here is derived from an EMBL/GenBank/DDBJ whole genome shotgun (WGS) entry which is preliminary data.</text>
</comment>
<evidence type="ECO:0000256" key="4">
    <source>
        <dbReference type="ARBA" id="ARBA00014687"/>
    </source>
</evidence>
<dbReference type="InterPro" id="IPR035973">
    <property type="entry name" value="Cyt_c_oxidase_su3-like_sf"/>
</dbReference>
<evidence type="ECO:0000256" key="12">
    <source>
        <dbReference type="ARBA" id="ARBA00025694"/>
    </source>
</evidence>
<evidence type="ECO:0000256" key="14">
    <source>
        <dbReference type="ARBA" id="ARBA00031884"/>
    </source>
</evidence>
<evidence type="ECO:0000256" key="2">
    <source>
        <dbReference type="ARBA" id="ARBA00010581"/>
    </source>
</evidence>
<feature type="transmembrane region" description="Helical" evidence="18">
    <location>
        <begin position="26"/>
        <end position="47"/>
    </location>
</feature>
<evidence type="ECO:0000256" key="3">
    <source>
        <dbReference type="ARBA" id="ARBA00011700"/>
    </source>
</evidence>
<comment type="subunit">
    <text evidence="3">Heterooctamer of two A chains, two B chains, two C chains and two D chains.</text>
</comment>
<dbReference type="InterPro" id="IPR000298">
    <property type="entry name" value="Cyt_c_oxidase-like_su3"/>
</dbReference>
<evidence type="ECO:0000256" key="7">
    <source>
        <dbReference type="ARBA" id="ARBA00022692"/>
    </source>
</evidence>
<keyword evidence="6" id="KW-1003">Cell membrane</keyword>
<dbReference type="NCBIfam" id="TIGR02842">
    <property type="entry name" value="CyoC"/>
    <property type="match status" value="1"/>
</dbReference>
<dbReference type="PROSITE" id="PS50253">
    <property type="entry name" value="COX3"/>
    <property type="match status" value="1"/>
</dbReference>
<evidence type="ECO:0000256" key="16">
    <source>
        <dbReference type="ARBA" id="ARBA00032717"/>
    </source>
</evidence>
<evidence type="ECO:0000256" key="17">
    <source>
        <dbReference type="RuleBase" id="RU003376"/>
    </source>
</evidence>
<evidence type="ECO:0000256" key="18">
    <source>
        <dbReference type="SAM" id="Phobius"/>
    </source>
</evidence>
<dbReference type="PANTHER" id="PTHR11403:SF2">
    <property type="entry name" value="CYTOCHROME BO(3) UBIQUINOL OXIDASE SUBUNIT 3"/>
    <property type="match status" value="1"/>
</dbReference>
<evidence type="ECO:0000256" key="6">
    <source>
        <dbReference type="ARBA" id="ARBA00022475"/>
    </source>
</evidence>